<evidence type="ECO:0000313" key="1">
    <source>
        <dbReference type="EnsemblPlants" id="Solyc09g005085.1.1"/>
    </source>
</evidence>
<organism evidence="1">
    <name type="scientific">Solanum lycopersicum</name>
    <name type="common">Tomato</name>
    <name type="synonym">Lycopersicon esculentum</name>
    <dbReference type="NCBI Taxonomy" id="4081"/>
    <lineage>
        <taxon>Eukaryota</taxon>
        <taxon>Viridiplantae</taxon>
        <taxon>Streptophyta</taxon>
        <taxon>Embryophyta</taxon>
        <taxon>Tracheophyta</taxon>
        <taxon>Spermatophyta</taxon>
        <taxon>Magnoliopsida</taxon>
        <taxon>eudicotyledons</taxon>
        <taxon>Gunneridae</taxon>
        <taxon>Pentapetalae</taxon>
        <taxon>asterids</taxon>
        <taxon>lamiids</taxon>
        <taxon>Solanales</taxon>
        <taxon>Solanaceae</taxon>
        <taxon>Solanoideae</taxon>
        <taxon>Solaneae</taxon>
        <taxon>Solanum</taxon>
        <taxon>Solanum subgen. Lycopersicon</taxon>
    </lineage>
</organism>
<accession>A0A3Q7IRM1</accession>
<dbReference type="Proteomes" id="UP000004994">
    <property type="component" value="Chromosome 9"/>
</dbReference>
<reference evidence="1" key="2">
    <citation type="submission" date="2019-01" db="UniProtKB">
        <authorList>
            <consortium name="EnsemblPlants"/>
        </authorList>
    </citation>
    <scope>IDENTIFICATION</scope>
    <source>
        <strain evidence="1">cv. Heinz 1706</strain>
    </source>
</reference>
<sequence length="109" mass="12681">MDSGIIPVMLLFATEKKEAKPRDLPISVGMEFLERLLSLPMRSRGTVPLKKLEESERTLSLPTSNMDLGIDPFRLQEERVKVVKFEKLAKYSGTVVERLFWSRRMKERK</sequence>
<protein>
    <submittedName>
        <fullName evidence="1">Uncharacterized protein</fullName>
    </submittedName>
</protein>
<evidence type="ECO:0000313" key="2">
    <source>
        <dbReference type="Proteomes" id="UP000004994"/>
    </source>
</evidence>
<keyword evidence="2" id="KW-1185">Reference proteome</keyword>
<proteinExistence type="predicted"/>
<dbReference type="AlphaFoldDB" id="A0A3Q7IRM1"/>
<dbReference type="EnsemblPlants" id="Solyc09g005085.1.1">
    <property type="protein sequence ID" value="Solyc09g005085.1.1"/>
    <property type="gene ID" value="Solyc09g005085.1"/>
</dbReference>
<dbReference type="Gramene" id="Solyc09g005085.1.1">
    <property type="protein sequence ID" value="Solyc09g005085.1.1"/>
    <property type="gene ID" value="Solyc09g005085.1"/>
</dbReference>
<reference evidence="1" key="1">
    <citation type="journal article" date="2012" name="Nature">
        <title>The tomato genome sequence provides insights into fleshy fruit evolution.</title>
        <authorList>
            <consortium name="Tomato Genome Consortium"/>
        </authorList>
    </citation>
    <scope>NUCLEOTIDE SEQUENCE [LARGE SCALE GENOMIC DNA]</scope>
    <source>
        <strain evidence="1">cv. Heinz 1706</strain>
    </source>
</reference>
<dbReference type="InParanoid" id="A0A3Q7IRM1"/>
<name>A0A3Q7IRM1_SOLLC</name>